<evidence type="ECO:0000313" key="3">
    <source>
        <dbReference type="Proteomes" id="UP001346149"/>
    </source>
</evidence>
<feature type="compositionally biased region" description="Basic and acidic residues" evidence="1">
    <location>
        <begin position="103"/>
        <end position="112"/>
    </location>
</feature>
<reference evidence="2 3" key="1">
    <citation type="journal article" date="2023" name="Hortic Res">
        <title>Pangenome of water caltrop reveals structural variations and asymmetric subgenome divergence after allopolyploidization.</title>
        <authorList>
            <person name="Zhang X."/>
            <person name="Chen Y."/>
            <person name="Wang L."/>
            <person name="Yuan Y."/>
            <person name="Fang M."/>
            <person name="Shi L."/>
            <person name="Lu R."/>
            <person name="Comes H.P."/>
            <person name="Ma Y."/>
            <person name="Chen Y."/>
            <person name="Huang G."/>
            <person name="Zhou Y."/>
            <person name="Zheng Z."/>
            <person name="Qiu Y."/>
        </authorList>
    </citation>
    <scope>NUCLEOTIDE SEQUENCE [LARGE SCALE GENOMIC DNA]</scope>
    <source>
        <strain evidence="2">F231</strain>
    </source>
</reference>
<evidence type="ECO:0000256" key="1">
    <source>
        <dbReference type="SAM" id="MobiDB-lite"/>
    </source>
</evidence>
<name>A0AAN7KHK2_TRANT</name>
<sequence length="130" mass="14168">MSGTVDAEVLKDQELVNDAVEDKESNAGIDVKELEKDGKGNDGNSISSSLQEGAGKSRGPLEVLRPKLQPTPHQQARRSAYAPGDIQESMRDDEPSDEAPEDSCCKQDEANDKIITSEEQQKCHVQMQDA</sequence>
<keyword evidence="3" id="KW-1185">Reference proteome</keyword>
<dbReference type="EMBL" id="JAXQNO010000024">
    <property type="protein sequence ID" value="KAK4762910.1"/>
    <property type="molecule type" value="Genomic_DNA"/>
</dbReference>
<dbReference type="Proteomes" id="UP001346149">
    <property type="component" value="Unassembled WGS sequence"/>
</dbReference>
<feature type="compositionally biased region" description="Polar residues" evidence="1">
    <location>
        <begin position="42"/>
        <end position="51"/>
    </location>
</feature>
<feature type="compositionally biased region" description="Basic and acidic residues" evidence="1">
    <location>
        <begin position="16"/>
        <end position="40"/>
    </location>
</feature>
<organism evidence="2 3">
    <name type="scientific">Trapa natans</name>
    <name type="common">Water chestnut</name>
    <dbReference type="NCBI Taxonomy" id="22666"/>
    <lineage>
        <taxon>Eukaryota</taxon>
        <taxon>Viridiplantae</taxon>
        <taxon>Streptophyta</taxon>
        <taxon>Embryophyta</taxon>
        <taxon>Tracheophyta</taxon>
        <taxon>Spermatophyta</taxon>
        <taxon>Magnoliopsida</taxon>
        <taxon>eudicotyledons</taxon>
        <taxon>Gunneridae</taxon>
        <taxon>Pentapetalae</taxon>
        <taxon>rosids</taxon>
        <taxon>malvids</taxon>
        <taxon>Myrtales</taxon>
        <taxon>Lythraceae</taxon>
        <taxon>Trapa</taxon>
    </lineage>
</organism>
<proteinExistence type="predicted"/>
<feature type="region of interest" description="Disordered" evidence="1">
    <location>
        <begin position="16"/>
        <end position="112"/>
    </location>
</feature>
<evidence type="ECO:0000313" key="2">
    <source>
        <dbReference type="EMBL" id="KAK4762910.1"/>
    </source>
</evidence>
<protein>
    <submittedName>
        <fullName evidence="2">Uncharacterized protein</fullName>
    </submittedName>
</protein>
<accession>A0AAN7KHK2</accession>
<comment type="caution">
    <text evidence="2">The sequence shown here is derived from an EMBL/GenBank/DDBJ whole genome shotgun (WGS) entry which is preliminary data.</text>
</comment>
<dbReference type="AlphaFoldDB" id="A0AAN7KHK2"/>
<gene>
    <name evidence="2" type="ORF">SAY86_008678</name>
</gene>